<dbReference type="AlphaFoldDB" id="A0AAD5T5Q7"/>
<reference evidence="2" key="1">
    <citation type="submission" date="2020-05" db="EMBL/GenBank/DDBJ databases">
        <title>Phylogenomic resolution of chytrid fungi.</title>
        <authorList>
            <person name="Stajich J.E."/>
            <person name="Amses K."/>
            <person name="Simmons R."/>
            <person name="Seto K."/>
            <person name="Myers J."/>
            <person name="Bonds A."/>
            <person name="Quandt C.A."/>
            <person name="Barry K."/>
            <person name="Liu P."/>
            <person name="Grigoriev I."/>
            <person name="Longcore J.E."/>
            <person name="James T.Y."/>
        </authorList>
    </citation>
    <scope>NUCLEOTIDE SEQUENCE</scope>
    <source>
        <strain evidence="2">JEL0513</strain>
    </source>
</reference>
<keyword evidence="1" id="KW-0812">Transmembrane</keyword>
<proteinExistence type="predicted"/>
<name>A0AAD5T5Q7_9FUNG</name>
<organism evidence="2 3">
    <name type="scientific">Physocladia obscura</name>
    <dbReference type="NCBI Taxonomy" id="109957"/>
    <lineage>
        <taxon>Eukaryota</taxon>
        <taxon>Fungi</taxon>
        <taxon>Fungi incertae sedis</taxon>
        <taxon>Chytridiomycota</taxon>
        <taxon>Chytridiomycota incertae sedis</taxon>
        <taxon>Chytridiomycetes</taxon>
        <taxon>Chytridiales</taxon>
        <taxon>Chytriomycetaceae</taxon>
        <taxon>Physocladia</taxon>
    </lineage>
</organism>
<gene>
    <name evidence="2" type="ORF">HK100_009703</name>
</gene>
<dbReference type="EMBL" id="JADGJH010000507">
    <property type="protein sequence ID" value="KAJ3127520.1"/>
    <property type="molecule type" value="Genomic_DNA"/>
</dbReference>
<keyword evidence="3" id="KW-1185">Reference proteome</keyword>
<protein>
    <submittedName>
        <fullName evidence="2">Uncharacterized protein</fullName>
    </submittedName>
</protein>
<keyword evidence="1" id="KW-0472">Membrane</keyword>
<accession>A0AAD5T5Q7</accession>
<keyword evidence="1" id="KW-1133">Transmembrane helix</keyword>
<sequence length="128" mass="13552">MPYYVEQAGHGGTDQFGEDRPIYCMRICTGTDNCPVTEDTAGCRTTMGIDFTQAYGFTYQDNRNGVTGPVITSNYTVPTTTTAVATTVGTKTSVASQSTTVASTTSSGALGMSVVVVQFFIFPALFII</sequence>
<evidence type="ECO:0000313" key="2">
    <source>
        <dbReference type="EMBL" id="KAJ3127520.1"/>
    </source>
</evidence>
<feature type="transmembrane region" description="Helical" evidence="1">
    <location>
        <begin position="108"/>
        <end position="127"/>
    </location>
</feature>
<evidence type="ECO:0000313" key="3">
    <source>
        <dbReference type="Proteomes" id="UP001211907"/>
    </source>
</evidence>
<evidence type="ECO:0000256" key="1">
    <source>
        <dbReference type="SAM" id="Phobius"/>
    </source>
</evidence>
<comment type="caution">
    <text evidence="2">The sequence shown here is derived from an EMBL/GenBank/DDBJ whole genome shotgun (WGS) entry which is preliminary data.</text>
</comment>
<dbReference type="Proteomes" id="UP001211907">
    <property type="component" value="Unassembled WGS sequence"/>
</dbReference>